<evidence type="ECO:0000259" key="1">
    <source>
        <dbReference type="Pfam" id="PF01966"/>
    </source>
</evidence>
<dbReference type="SUPFAM" id="SSF109604">
    <property type="entry name" value="HD-domain/PDEase-like"/>
    <property type="match status" value="1"/>
</dbReference>
<dbReference type="PANTHER" id="PTHR38659">
    <property type="entry name" value="METAL-DEPENDENT PHOSPHOHYDROLASE"/>
    <property type="match status" value="1"/>
</dbReference>
<keyword evidence="3" id="KW-1185">Reference proteome</keyword>
<dbReference type="OrthoDB" id="9801160at2"/>
<name>A0A1G7IAN8_9FIRM</name>
<dbReference type="InterPro" id="IPR006674">
    <property type="entry name" value="HD_domain"/>
</dbReference>
<proteinExistence type="predicted"/>
<accession>A0A1G7IAN8</accession>
<dbReference type="STRING" id="1123285.SAMN05660235_00417"/>
<protein>
    <submittedName>
        <fullName evidence="2">HDIG domain-containing protein</fullName>
    </submittedName>
</protein>
<dbReference type="AlphaFoldDB" id="A0A1G7IAN8"/>
<evidence type="ECO:0000313" key="2">
    <source>
        <dbReference type="EMBL" id="SDF09429.1"/>
    </source>
</evidence>
<sequence length="189" mass="21453">MQYSRAKTWQILREHVTGEALLKHCVAVEIAMRAYAQKFGGDPDYWGAVGLLHDIDFEKFPHDHPNHAREILAAYGYDDEFITNVESHARDWEKERTLLQKTLLAVDELTGFIIACALVRPDKSLDNLEVKSVMKKMKDKAFARAVNRETIVNSAEAMGVDLKDHIDFVTKALAAATRQPEYQELPLVS</sequence>
<dbReference type="EMBL" id="FNBU01000002">
    <property type="protein sequence ID" value="SDF09429.1"/>
    <property type="molecule type" value="Genomic_DNA"/>
</dbReference>
<reference evidence="3" key="1">
    <citation type="submission" date="2016-10" db="EMBL/GenBank/DDBJ databases">
        <authorList>
            <person name="Varghese N."/>
            <person name="Submissions S."/>
        </authorList>
    </citation>
    <scope>NUCLEOTIDE SEQUENCE [LARGE SCALE GENOMIC DNA]</scope>
    <source>
        <strain evidence="3">DSM 23256</strain>
    </source>
</reference>
<dbReference type="Proteomes" id="UP000243333">
    <property type="component" value="Unassembled WGS sequence"/>
</dbReference>
<dbReference type="Gene3D" id="1.10.3210.10">
    <property type="entry name" value="Hypothetical protein af1432"/>
    <property type="match status" value="1"/>
</dbReference>
<dbReference type="Pfam" id="PF01966">
    <property type="entry name" value="HD"/>
    <property type="match status" value="1"/>
</dbReference>
<dbReference type="InterPro" id="IPR006675">
    <property type="entry name" value="HDIG_dom"/>
</dbReference>
<dbReference type="RefSeq" id="WP_093687622.1">
    <property type="nucleotide sequence ID" value="NZ_FNBU01000002.1"/>
</dbReference>
<gene>
    <name evidence="2" type="ORF">SAMN05660235_00417</name>
</gene>
<organism evidence="2 3">
    <name type="scientific">Sporolituus thermophilus DSM 23256</name>
    <dbReference type="NCBI Taxonomy" id="1123285"/>
    <lineage>
        <taxon>Bacteria</taxon>
        <taxon>Bacillati</taxon>
        <taxon>Bacillota</taxon>
        <taxon>Negativicutes</taxon>
        <taxon>Selenomonadales</taxon>
        <taxon>Sporomusaceae</taxon>
        <taxon>Sporolituus</taxon>
    </lineage>
</organism>
<evidence type="ECO:0000313" key="3">
    <source>
        <dbReference type="Proteomes" id="UP000243333"/>
    </source>
</evidence>
<dbReference type="NCBIfam" id="TIGR00277">
    <property type="entry name" value="HDIG"/>
    <property type="match status" value="1"/>
</dbReference>
<dbReference type="PANTHER" id="PTHR38659:SF2">
    <property type="entry name" value="HDIG DOMAIN PROTEIN"/>
    <property type="match status" value="1"/>
</dbReference>
<feature type="domain" description="HD" evidence="1">
    <location>
        <begin position="22"/>
        <end position="106"/>
    </location>
</feature>